<evidence type="ECO:0000313" key="3">
    <source>
        <dbReference type="Proteomes" id="UP000002526"/>
    </source>
</evidence>
<dbReference type="Proteomes" id="UP000002526">
    <property type="component" value="Chromosome"/>
</dbReference>
<dbReference type="KEGG" id="bja:bll2703"/>
<dbReference type="eggNOG" id="ENOG5031WDV">
    <property type="taxonomic scope" value="Bacteria"/>
</dbReference>
<evidence type="ECO:0000313" key="2">
    <source>
        <dbReference type="EMBL" id="BAC47968.1"/>
    </source>
</evidence>
<protein>
    <submittedName>
        <fullName evidence="2">Bll2703 protein</fullName>
    </submittedName>
</protein>
<name>Q89RQ9_BRADU</name>
<dbReference type="AlphaFoldDB" id="Q89RQ9"/>
<dbReference type="HOGENOM" id="CLU_340881_0_0_5"/>
<dbReference type="OrthoDB" id="8264466at2"/>
<dbReference type="PATRIC" id="fig|224911.5.peg.2677"/>
<reference evidence="3" key="1">
    <citation type="journal article" date="2002" name="DNA Res.">
        <title>Complete genomic sequence of nitrogen-fixing symbiotic bacterium Bradyrhizobium japonicum USDA110.</title>
        <authorList>
            <person name="Kaneko T."/>
            <person name="Nakamura Y."/>
            <person name="Sato S."/>
            <person name="Minamisawa K."/>
            <person name="Uchiumi T."/>
            <person name="Sasamoto S."/>
            <person name="Watanabe A."/>
            <person name="Idesawa K."/>
            <person name="Iriguchi M."/>
            <person name="Kawashima K."/>
            <person name="Kohara M."/>
            <person name="Matsumoto M."/>
            <person name="Shimpo S."/>
            <person name="Tsuruoka H."/>
            <person name="Wada T."/>
            <person name="Yamada M."/>
            <person name="Tabata S."/>
        </authorList>
    </citation>
    <scope>NUCLEOTIDE SEQUENCE [LARGE SCALE GENOMIC DNA]</scope>
    <source>
        <strain evidence="3">JCM 10833 / BCRC 13528 / IAM 13628 / NBRC 14792 / USDA 110</strain>
    </source>
</reference>
<dbReference type="EnsemblBacteria" id="BAC47968">
    <property type="protein sequence ID" value="BAC47968"/>
    <property type="gene ID" value="BAC47968"/>
</dbReference>
<gene>
    <name evidence="2" type="ordered locus">bll2703</name>
</gene>
<feature type="region of interest" description="Disordered" evidence="1">
    <location>
        <begin position="485"/>
        <end position="506"/>
    </location>
</feature>
<accession>Q89RQ9</accession>
<dbReference type="InParanoid" id="Q89RQ9"/>
<dbReference type="EMBL" id="BA000040">
    <property type="protein sequence ID" value="BAC47968.1"/>
    <property type="molecule type" value="Genomic_DNA"/>
</dbReference>
<organism evidence="2 3">
    <name type="scientific">Bradyrhizobium diazoefficiens (strain JCM 10833 / BCRC 13528 / IAM 13628 / NBRC 14792 / USDA 110)</name>
    <dbReference type="NCBI Taxonomy" id="224911"/>
    <lineage>
        <taxon>Bacteria</taxon>
        <taxon>Pseudomonadati</taxon>
        <taxon>Pseudomonadota</taxon>
        <taxon>Alphaproteobacteria</taxon>
        <taxon>Hyphomicrobiales</taxon>
        <taxon>Nitrobacteraceae</taxon>
        <taxon>Bradyrhizobium</taxon>
    </lineage>
</organism>
<keyword evidence="3" id="KW-1185">Reference proteome</keyword>
<sequence length="832" mass="90789">MRRGSSVQDFASTEDVNRWLAGQSPEQTVVFVARAALRVIPAFNLSYGDNFSRALQMFRCADSTWAVAAYPGYRDRLISAALNTLDSVEPRPQWLQRSESAAISAVATTASHGRKRMSSAVEAANSAIDAAEQKGGKKGLHEMLAALASEAAQLDQGFEPVTIANQQLWPMPKPLLPAWVGNGWEALKTRLLATHENWEVWISWYEDRLFGNAPDTILELTRATEVPDAAWRKGPKSANTFIRQQINGVHLETDNDSPPDPRDAVAFQQWLSAKPREWASVMGNREALRLFATLGASPGDTTLLAIFRAISASRYAVLHPKEIKLAADAAEFLSNRQTQMTITAYYAASAVGADDAASRATSIISDLGRGPNESARIAAVLRDALALVRGTSPQELARAPLWRPANEGGAPPAARQAWNNLSQVLLENGKHWQVWVDWYDYVLEGSPPSSRRNDAWETAFVGSPEPLPWDAGSQAVNTEISARIRTHSGSRDGSHQSTEVQLPQIPPQGYGPHFEIGENGVITFAPPQAIDRQGNNVARLEKLHPILRTLAREVVEALDHGNVPHRYLRDRVDAYRELVNQNIDSVDFARLYVEGVRLANAMRTTLADEELPRLAHPIHERLDSLLQLHGAFVLATAEGIEVIAAEERYRRTPGEEVEYRDAAVGFAESLQNEPNIIDPTAASFALGTAEEFARGANLERSAVVASGTIKNLAIVVSTAGVLGAASTAAVSSGSPAMIVGSAVSALVFGEGLKKSKAFTALASQITKRLDEAVDASALDALKGLGERFRPQLTFVLGIEPQLRRLASQHEELEWLNKTLDWISHRGTPRFDE</sequence>
<proteinExistence type="predicted"/>
<evidence type="ECO:0000256" key="1">
    <source>
        <dbReference type="SAM" id="MobiDB-lite"/>
    </source>
</evidence>